<gene>
    <name evidence="1" type="ORF">CLOSTASPAR_03995</name>
</gene>
<organism evidence="1 2">
    <name type="scientific">[Clostridium] asparagiforme DSM 15981</name>
    <dbReference type="NCBI Taxonomy" id="518636"/>
    <lineage>
        <taxon>Bacteria</taxon>
        <taxon>Bacillati</taxon>
        <taxon>Bacillota</taxon>
        <taxon>Clostridia</taxon>
        <taxon>Lachnospirales</taxon>
        <taxon>Lachnospiraceae</taxon>
        <taxon>Enterocloster</taxon>
    </lineage>
</organism>
<evidence type="ECO:0000313" key="1">
    <source>
        <dbReference type="EMBL" id="EEG53941.1"/>
    </source>
</evidence>
<dbReference type="HOGENOM" id="CLU_3041845_0_0_9"/>
<accession>C0D403</accession>
<reference evidence="1 2" key="2">
    <citation type="submission" date="2009-02" db="EMBL/GenBank/DDBJ databases">
        <title>Draft genome sequence of Clostridium asparagiforme (DSM 15981).</title>
        <authorList>
            <person name="Sudarsanam P."/>
            <person name="Ley R."/>
            <person name="Guruge J."/>
            <person name="Turnbaugh P.J."/>
            <person name="Mahowald M."/>
            <person name="Liep D."/>
            <person name="Gordon J."/>
        </authorList>
    </citation>
    <scope>NUCLEOTIDE SEQUENCE [LARGE SCALE GENOMIC DNA]</scope>
    <source>
        <strain evidence="1 2">DSM 15981</strain>
    </source>
</reference>
<dbReference type="EMBL" id="ACCJ01000321">
    <property type="protein sequence ID" value="EEG53941.1"/>
    <property type="molecule type" value="Genomic_DNA"/>
</dbReference>
<protein>
    <submittedName>
        <fullName evidence="1">Uncharacterized protein</fullName>
    </submittedName>
</protein>
<name>C0D403_9FIRM</name>
<comment type="caution">
    <text evidence="1">The sequence shown here is derived from an EMBL/GenBank/DDBJ whole genome shotgun (WGS) entry which is preliminary data.</text>
</comment>
<evidence type="ECO:0000313" key="2">
    <source>
        <dbReference type="Proteomes" id="UP000004756"/>
    </source>
</evidence>
<dbReference type="AlphaFoldDB" id="C0D403"/>
<proteinExistence type="predicted"/>
<dbReference type="Proteomes" id="UP000004756">
    <property type="component" value="Unassembled WGS sequence"/>
</dbReference>
<reference evidence="1 2" key="1">
    <citation type="submission" date="2009-01" db="EMBL/GenBank/DDBJ databases">
        <authorList>
            <person name="Fulton L."/>
            <person name="Clifton S."/>
            <person name="Fulton B."/>
            <person name="Xu J."/>
            <person name="Minx P."/>
            <person name="Pepin K.H."/>
            <person name="Johnson M."/>
            <person name="Bhonagiri V."/>
            <person name="Nash W.E."/>
            <person name="Mardis E.R."/>
            <person name="Wilson R.K."/>
        </authorList>
    </citation>
    <scope>NUCLEOTIDE SEQUENCE [LARGE SCALE GENOMIC DNA]</scope>
    <source>
        <strain evidence="1 2">DSM 15981</strain>
    </source>
</reference>
<keyword evidence="2" id="KW-1185">Reference proteome</keyword>
<sequence length="54" mass="6474">MITFFEFTFKKLWCKTVHMRIVYIRTIRPGQPVLPDRKEGGKWIKWKDGGRCAC</sequence>